<accession>A0A8X6P4I6</accession>
<gene>
    <name evidence="1" type="ORF">NPIL_539251</name>
</gene>
<keyword evidence="2" id="KW-1185">Reference proteome</keyword>
<dbReference type="EMBL" id="BMAW01016605">
    <property type="protein sequence ID" value="GFT49938.1"/>
    <property type="molecule type" value="Genomic_DNA"/>
</dbReference>
<dbReference type="Proteomes" id="UP000887013">
    <property type="component" value="Unassembled WGS sequence"/>
</dbReference>
<protein>
    <submittedName>
        <fullName evidence="1">Uncharacterized protein</fullName>
    </submittedName>
</protein>
<comment type="caution">
    <text evidence="1">The sequence shown here is derived from an EMBL/GenBank/DDBJ whole genome shotgun (WGS) entry which is preliminary data.</text>
</comment>
<evidence type="ECO:0000313" key="2">
    <source>
        <dbReference type="Proteomes" id="UP000887013"/>
    </source>
</evidence>
<dbReference type="AlphaFoldDB" id="A0A8X6P4I6"/>
<reference evidence="1" key="1">
    <citation type="submission" date="2020-08" db="EMBL/GenBank/DDBJ databases">
        <title>Multicomponent nature underlies the extraordinary mechanical properties of spider dragline silk.</title>
        <authorList>
            <person name="Kono N."/>
            <person name="Nakamura H."/>
            <person name="Mori M."/>
            <person name="Yoshida Y."/>
            <person name="Ohtoshi R."/>
            <person name="Malay A.D."/>
            <person name="Moran D.A.P."/>
            <person name="Tomita M."/>
            <person name="Numata K."/>
            <person name="Arakawa K."/>
        </authorList>
    </citation>
    <scope>NUCLEOTIDE SEQUENCE</scope>
</reference>
<sequence length="91" mass="11193">MSDRIFSFLTEREFLQFLLEMISDKIGWDWMDCDYVELLNELWNRNPVLFKQYVESSEFFDILKIALNRDYKKPFQDRCQLENIIKIKKIS</sequence>
<organism evidence="1 2">
    <name type="scientific">Nephila pilipes</name>
    <name type="common">Giant wood spider</name>
    <name type="synonym">Nephila maculata</name>
    <dbReference type="NCBI Taxonomy" id="299642"/>
    <lineage>
        <taxon>Eukaryota</taxon>
        <taxon>Metazoa</taxon>
        <taxon>Ecdysozoa</taxon>
        <taxon>Arthropoda</taxon>
        <taxon>Chelicerata</taxon>
        <taxon>Arachnida</taxon>
        <taxon>Araneae</taxon>
        <taxon>Araneomorphae</taxon>
        <taxon>Entelegynae</taxon>
        <taxon>Araneoidea</taxon>
        <taxon>Nephilidae</taxon>
        <taxon>Nephila</taxon>
    </lineage>
</organism>
<evidence type="ECO:0000313" key="1">
    <source>
        <dbReference type="EMBL" id="GFT49938.1"/>
    </source>
</evidence>
<name>A0A8X6P4I6_NEPPI</name>
<proteinExistence type="predicted"/>